<dbReference type="PANTHER" id="PTHR43685:SF2">
    <property type="entry name" value="GLYCOSYLTRANSFERASE 2-LIKE DOMAIN-CONTAINING PROTEIN"/>
    <property type="match status" value="1"/>
</dbReference>
<dbReference type="InterPro" id="IPR001173">
    <property type="entry name" value="Glyco_trans_2-like"/>
</dbReference>
<reference evidence="3" key="1">
    <citation type="journal article" date="2019" name="Int. J. Syst. Evol. Microbiol.">
        <title>The Global Catalogue of Microorganisms (GCM) 10K type strain sequencing project: providing services to taxonomists for standard genome sequencing and annotation.</title>
        <authorList>
            <consortium name="The Broad Institute Genomics Platform"/>
            <consortium name="The Broad Institute Genome Sequencing Center for Infectious Disease"/>
            <person name="Wu L."/>
            <person name="Ma J."/>
        </authorList>
    </citation>
    <scope>NUCLEOTIDE SEQUENCE [LARGE SCALE GENOMIC DNA]</scope>
    <source>
        <strain evidence="3">CGMCC 1.12237</strain>
    </source>
</reference>
<evidence type="ECO:0000313" key="3">
    <source>
        <dbReference type="Proteomes" id="UP001596147"/>
    </source>
</evidence>
<evidence type="ECO:0000313" key="2">
    <source>
        <dbReference type="EMBL" id="MFC5465583.1"/>
    </source>
</evidence>
<sequence length="314" mass="36192">MGNLHYKISVIIPTFNREKLIMKAIESLTNQTYKNFEIIVVDDFSNDNTQNLLENDVRIKYIRHDENKGAAEARNTGIKASSGEFIAFLDSDDEWLPTKLERQLKVFENNSNTGVVYTGFRSILKDKDEREVLPQKKGNIYIELLKGNCVGTTSTVMVRTDLLKKVGGFDTELLSCQDWDLWIRLANITEFDFVSEALVLFNQHEGARISSNVSSVVKGHIDFYNKYISIIKKLKKSESRHFYYKIARKVIISGIVDKNKSTIKKGRIILKDSIFPFPNSLNAILLYLSTFLNRKVLNKLYFYIKKNKTSYQAK</sequence>
<name>A0ABW0LI54_9BACI</name>
<dbReference type="Proteomes" id="UP001596147">
    <property type="component" value="Unassembled WGS sequence"/>
</dbReference>
<evidence type="ECO:0000259" key="1">
    <source>
        <dbReference type="Pfam" id="PF00535"/>
    </source>
</evidence>
<dbReference type="RefSeq" id="WP_382352221.1">
    <property type="nucleotide sequence ID" value="NZ_JBHSMC010000015.1"/>
</dbReference>
<dbReference type="CDD" id="cd00761">
    <property type="entry name" value="Glyco_tranf_GTA_type"/>
    <property type="match status" value="1"/>
</dbReference>
<dbReference type="InterPro" id="IPR050834">
    <property type="entry name" value="Glycosyltransf_2"/>
</dbReference>
<dbReference type="PANTHER" id="PTHR43685">
    <property type="entry name" value="GLYCOSYLTRANSFERASE"/>
    <property type="match status" value="1"/>
</dbReference>
<keyword evidence="3" id="KW-1185">Reference proteome</keyword>
<dbReference type="InterPro" id="IPR029044">
    <property type="entry name" value="Nucleotide-diphossugar_trans"/>
</dbReference>
<dbReference type="SUPFAM" id="SSF53448">
    <property type="entry name" value="Nucleotide-diphospho-sugar transferases"/>
    <property type="match status" value="1"/>
</dbReference>
<gene>
    <name evidence="2" type="ORF">ACFPM4_12600</name>
</gene>
<dbReference type="Pfam" id="PF00535">
    <property type="entry name" value="Glycos_transf_2"/>
    <property type="match status" value="1"/>
</dbReference>
<protein>
    <submittedName>
        <fullName evidence="2">Glycosyltransferase family 2 protein</fullName>
    </submittedName>
</protein>
<organism evidence="2 3">
    <name type="scientific">Lederbergia graminis</name>
    <dbReference type="NCBI Taxonomy" id="735518"/>
    <lineage>
        <taxon>Bacteria</taxon>
        <taxon>Bacillati</taxon>
        <taxon>Bacillota</taxon>
        <taxon>Bacilli</taxon>
        <taxon>Bacillales</taxon>
        <taxon>Bacillaceae</taxon>
        <taxon>Lederbergia</taxon>
    </lineage>
</organism>
<dbReference type="EMBL" id="JBHSMC010000015">
    <property type="protein sequence ID" value="MFC5465583.1"/>
    <property type="molecule type" value="Genomic_DNA"/>
</dbReference>
<comment type="caution">
    <text evidence="2">The sequence shown here is derived from an EMBL/GenBank/DDBJ whole genome shotgun (WGS) entry which is preliminary data.</text>
</comment>
<feature type="domain" description="Glycosyltransferase 2-like" evidence="1">
    <location>
        <begin position="9"/>
        <end position="165"/>
    </location>
</feature>
<accession>A0ABW0LI54</accession>
<dbReference type="Gene3D" id="3.90.550.10">
    <property type="entry name" value="Spore Coat Polysaccharide Biosynthesis Protein SpsA, Chain A"/>
    <property type="match status" value="1"/>
</dbReference>
<proteinExistence type="predicted"/>